<dbReference type="RefSeq" id="WP_004764780.1">
    <property type="nucleotide sequence ID" value="NZ_AHMY02000022.1"/>
</dbReference>
<comment type="catalytic activity">
    <reaction evidence="4">
        <text>uridine(13) in tRNA = pseudouridine(13) in tRNA</text>
        <dbReference type="Rhea" id="RHEA:42540"/>
        <dbReference type="Rhea" id="RHEA-COMP:10105"/>
        <dbReference type="Rhea" id="RHEA-COMP:10106"/>
        <dbReference type="ChEBI" id="CHEBI:65314"/>
        <dbReference type="ChEBI" id="CHEBI:65315"/>
        <dbReference type="EC" id="5.4.99.27"/>
    </reaction>
</comment>
<comment type="function">
    <text evidence="4">Responsible for synthesis of pseudouridine from uracil-13 in transfer RNAs.</text>
</comment>
<dbReference type="InterPro" id="IPR001656">
    <property type="entry name" value="PsdUridine_synth_TruD"/>
</dbReference>
<dbReference type="Proteomes" id="UP000006253">
    <property type="component" value="Unassembled WGS sequence"/>
</dbReference>
<keyword evidence="3 4" id="KW-0413">Isomerase</keyword>
<dbReference type="GO" id="GO:0031119">
    <property type="term" value="P:tRNA pseudouridine synthesis"/>
    <property type="evidence" value="ECO:0007669"/>
    <property type="project" value="UniProtKB-UniRule"/>
</dbReference>
<reference evidence="6 7" key="1">
    <citation type="submission" date="2012-10" db="EMBL/GenBank/DDBJ databases">
        <authorList>
            <person name="Harkins D.M."/>
            <person name="Durkin A.S."/>
            <person name="Brinkac L.M."/>
            <person name="Selengut J.D."/>
            <person name="Sanka R."/>
            <person name="DePew J."/>
            <person name="Purushe J."/>
            <person name="Peacock S.J."/>
            <person name="Thaipadungpanit J."/>
            <person name="Wuthiekanun V.W."/>
            <person name="Day N.P."/>
            <person name="Vinetz J.M."/>
            <person name="Sutton G.G."/>
            <person name="Nelson W.C."/>
            <person name="Fouts D.E."/>
        </authorList>
    </citation>
    <scope>NUCLEOTIDE SEQUENCE [LARGE SCALE GENOMIC DNA]</scope>
    <source>
        <strain evidence="6 7">H1</strain>
    </source>
</reference>
<dbReference type="EMBL" id="AHMY02000022">
    <property type="protein sequence ID" value="EKO16839.1"/>
    <property type="molecule type" value="Genomic_DNA"/>
</dbReference>
<evidence type="ECO:0000256" key="4">
    <source>
        <dbReference type="HAMAP-Rule" id="MF_01082"/>
    </source>
</evidence>
<dbReference type="EC" id="5.4.99.27" evidence="4"/>
<proteinExistence type="inferred from homology"/>
<dbReference type="HAMAP" id="MF_01082">
    <property type="entry name" value="TruD"/>
    <property type="match status" value="1"/>
</dbReference>
<dbReference type="AlphaFoldDB" id="A0A0E2BHW5"/>
<dbReference type="PIRSF" id="PIRSF037016">
    <property type="entry name" value="Pseudouridin_synth_euk_prd"/>
    <property type="match status" value="1"/>
</dbReference>
<comment type="caution">
    <text evidence="6">The sequence shown here is derived from an EMBL/GenBank/DDBJ whole genome shotgun (WGS) entry which is preliminary data.</text>
</comment>
<evidence type="ECO:0000256" key="2">
    <source>
        <dbReference type="ARBA" id="ARBA00022694"/>
    </source>
</evidence>
<evidence type="ECO:0000313" key="6">
    <source>
        <dbReference type="EMBL" id="EKO16839.1"/>
    </source>
</evidence>
<evidence type="ECO:0000313" key="7">
    <source>
        <dbReference type="Proteomes" id="UP000006253"/>
    </source>
</evidence>
<dbReference type="PANTHER" id="PTHR13326">
    <property type="entry name" value="TRNA PSEUDOURIDINE SYNTHASE D"/>
    <property type="match status" value="1"/>
</dbReference>
<dbReference type="Pfam" id="PF01142">
    <property type="entry name" value="TruD"/>
    <property type="match status" value="1"/>
</dbReference>
<dbReference type="SUPFAM" id="SSF55120">
    <property type="entry name" value="Pseudouridine synthase"/>
    <property type="match status" value="1"/>
</dbReference>
<gene>
    <name evidence="4 6" type="primary">truD</name>
    <name evidence="6" type="ORF">LEP1GSC081_2729</name>
</gene>
<evidence type="ECO:0000256" key="1">
    <source>
        <dbReference type="ARBA" id="ARBA00007953"/>
    </source>
</evidence>
<dbReference type="PROSITE" id="PS50984">
    <property type="entry name" value="TRUD"/>
    <property type="match status" value="1"/>
</dbReference>
<evidence type="ECO:0000259" key="5">
    <source>
        <dbReference type="PROSITE" id="PS50984"/>
    </source>
</evidence>
<accession>A0A0E2BHW5</accession>
<dbReference type="CDD" id="cd02577">
    <property type="entry name" value="PSTD1"/>
    <property type="match status" value="1"/>
</dbReference>
<dbReference type="InterPro" id="IPR042214">
    <property type="entry name" value="TruD_catalytic"/>
</dbReference>
<sequence>MELVQPYSGFLVYDLKQIPEDFQVEEILPPDLIQKTGKWTIFRLQKSGWNTLDALLRISKESKVSIFEIGYAGKKDRHASTSQYVSCQKPLRVPKELTNVIQLDKIGFSKKSLSTELNVGNRFRLVLRNLLEREIESIRNNFEKIGKNGFINYYDSQRFSRFHPEFRLPILPFFKGDAETCLKLILTDPFPGEKKQARDRKKILHDLWGNWSQCEKLSKSKLEKNIFSNLKREKNPTQKTYSDLIFRFPEEELLMLISSFQSLIWNEFVSELFTFEDSAGVWIKTKTGPLFFPGESSIQSVPFSKNLMVPGNPGISKLEYSKKEIYLLKKILNRNGLAESVLDSSPFPIVKMNSFERKMRILPNDFQIGDFEEDDQHPGKRKVKISFRLPSGVYATMLIKRLMLRSNV</sequence>
<dbReference type="GO" id="GO:0160150">
    <property type="term" value="F:tRNA pseudouridine(13) synthase activity"/>
    <property type="evidence" value="ECO:0007669"/>
    <property type="project" value="UniProtKB-EC"/>
</dbReference>
<dbReference type="PROSITE" id="PS01268">
    <property type="entry name" value="UPF0024"/>
    <property type="match status" value="1"/>
</dbReference>
<keyword evidence="2 4" id="KW-0819">tRNA processing</keyword>
<comment type="similarity">
    <text evidence="1 4">Belongs to the pseudouridine synthase TruD family.</text>
</comment>
<dbReference type="InterPro" id="IPR020119">
    <property type="entry name" value="PsdUridine_synth_TruD_CS"/>
</dbReference>
<dbReference type="InterPro" id="IPR011760">
    <property type="entry name" value="PsdUridine_synth_TruD_insert"/>
</dbReference>
<dbReference type="Gene3D" id="3.30.2350.20">
    <property type="entry name" value="TruD, catalytic domain"/>
    <property type="match status" value="2"/>
</dbReference>
<name>A0A0E2BHW5_9LEPT</name>
<dbReference type="GO" id="GO:0003723">
    <property type="term" value="F:RNA binding"/>
    <property type="evidence" value="ECO:0007669"/>
    <property type="project" value="InterPro"/>
</dbReference>
<organism evidence="6 7">
    <name type="scientific">Leptospira kirschneri str. H1</name>
    <dbReference type="NCBI Taxonomy" id="1049966"/>
    <lineage>
        <taxon>Bacteria</taxon>
        <taxon>Pseudomonadati</taxon>
        <taxon>Spirochaetota</taxon>
        <taxon>Spirochaetia</taxon>
        <taxon>Leptospirales</taxon>
        <taxon>Leptospiraceae</taxon>
        <taxon>Leptospira</taxon>
    </lineage>
</organism>
<evidence type="ECO:0000256" key="3">
    <source>
        <dbReference type="ARBA" id="ARBA00023235"/>
    </source>
</evidence>
<feature type="active site" description="Nucleophile" evidence="4">
    <location>
        <position position="76"/>
    </location>
</feature>
<feature type="domain" description="TRUD" evidence="5">
    <location>
        <begin position="149"/>
        <end position="362"/>
    </location>
</feature>
<dbReference type="PANTHER" id="PTHR13326:SF21">
    <property type="entry name" value="PSEUDOURIDYLATE SYNTHASE PUS7L"/>
    <property type="match status" value="1"/>
</dbReference>
<dbReference type="InterPro" id="IPR020103">
    <property type="entry name" value="PsdUridine_synth_cat_dom_sf"/>
</dbReference>
<protein>
    <recommendedName>
        <fullName evidence="4">tRNA pseudouridine synthase D</fullName>
        <ecNumber evidence="4">5.4.99.27</ecNumber>
    </recommendedName>
    <alternativeName>
        <fullName evidence="4">tRNA pseudouridine(13) synthase</fullName>
    </alternativeName>
    <alternativeName>
        <fullName evidence="4">tRNA pseudouridylate synthase D</fullName>
    </alternativeName>
    <alternativeName>
        <fullName evidence="4">tRNA-uridine isomerase D</fullName>
    </alternativeName>
</protein>